<name>A0A813LJ45_POLGL</name>
<reference evidence="3" key="1">
    <citation type="submission" date="2021-02" db="EMBL/GenBank/DDBJ databases">
        <authorList>
            <person name="Dougan E. K."/>
            <person name="Rhodes N."/>
            <person name="Thang M."/>
            <person name="Chan C."/>
        </authorList>
    </citation>
    <scope>NUCLEOTIDE SEQUENCE</scope>
</reference>
<feature type="region of interest" description="Disordered" evidence="1">
    <location>
        <begin position="361"/>
        <end position="397"/>
    </location>
</feature>
<dbReference type="EMBL" id="CAJNNW010036370">
    <property type="protein sequence ID" value="CAE8733678.1"/>
    <property type="molecule type" value="Genomic_DNA"/>
</dbReference>
<keyword evidence="5" id="KW-1185">Reference proteome</keyword>
<evidence type="ECO:0000313" key="5">
    <source>
        <dbReference type="Proteomes" id="UP000654075"/>
    </source>
</evidence>
<sequence length="397" mass="42856">MAPAETLSDSLRVCLQPWQGDVQKCIRYCECFGPLARSLGICQDGQQSEVVVSFFDVRHASAAKVALGKSCSYAPTKIGQRTLRLQAHAQLDADIFKKVFSIDRDPENGEFVLQFFDSRVAAEVASRAYDSSESDHKRSVPDRPFFASVPEGNFSKKRNAFSSPDLVGQGNLQSPDKEYPEEPLSPGVGSVAHGLRLSQLNWTDLATKKETRKALHLRGMPKALCEVAAMQELLKAQGLLGLVEEVSAKCSSSCTRALGKPFVGSVVLHATSAEAVKKLAKFFHGRQFTGSRPVAVSFADANFKDPLSAAMELWEKAKVGRAKTMSDLPKLPPGLSMSVMAKAAAKEYSHWCKFAGADQDSTLDHGSGASSESSGDTDVETAPRVPSAPPGLEIYAR</sequence>
<accession>A0A813LJ45</accession>
<dbReference type="Proteomes" id="UP000626109">
    <property type="component" value="Unassembled WGS sequence"/>
</dbReference>
<evidence type="ECO:0000313" key="3">
    <source>
        <dbReference type="EMBL" id="CAE8733678.1"/>
    </source>
</evidence>
<comment type="caution">
    <text evidence="3">The sequence shown here is derived from an EMBL/GenBank/DDBJ whole genome shotgun (WGS) entry which is preliminary data.</text>
</comment>
<dbReference type="EMBL" id="CAJNNV010001534">
    <property type="protein sequence ID" value="CAE8585258.1"/>
    <property type="molecule type" value="Genomic_DNA"/>
</dbReference>
<evidence type="ECO:0000313" key="2">
    <source>
        <dbReference type="EMBL" id="CAE8585258.1"/>
    </source>
</evidence>
<evidence type="ECO:0000256" key="1">
    <source>
        <dbReference type="SAM" id="MobiDB-lite"/>
    </source>
</evidence>
<proteinExistence type="predicted"/>
<evidence type="ECO:0000313" key="4">
    <source>
        <dbReference type="Proteomes" id="UP000626109"/>
    </source>
</evidence>
<dbReference type="AlphaFoldDB" id="A0A813LJ45"/>
<feature type="region of interest" description="Disordered" evidence="1">
    <location>
        <begin position="156"/>
        <end position="185"/>
    </location>
</feature>
<protein>
    <submittedName>
        <fullName evidence="3">Uncharacterized protein</fullName>
    </submittedName>
</protein>
<gene>
    <name evidence="2" type="ORF">PGLA1383_LOCUS4168</name>
    <name evidence="3" type="ORF">PGLA2088_LOCUS46940</name>
</gene>
<organism evidence="3 4">
    <name type="scientific">Polarella glacialis</name>
    <name type="common">Dinoflagellate</name>
    <dbReference type="NCBI Taxonomy" id="89957"/>
    <lineage>
        <taxon>Eukaryota</taxon>
        <taxon>Sar</taxon>
        <taxon>Alveolata</taxon>
        <taxon>Dinophyceae</taxon>
        <taxon>Suessiales</taxon>
        <taxon>Suessiaceae</taxon>
        <taxon>Polarella</taxon>
    </lineage>
</organism>
<dbReference type="Proteomes" id="UP000654075">
    <property type="component" value="Unassembled WGS sequence"/>
</dbReference>